<name>A0A9Q3KW17_9BASI</name>
<organism evidence="1 2">
    <name type="scientific">Austropuccinia psidii MF-1</name>
    <dbReference type="NCBI Taxonomy" id="1389203"/>
    <lineage>
        <taxon>Eukaryota</taxon>
        <taxon>Fungi</taxon>
        <taxon>Dikarya</taxon>
        <taxon>Basidiomycota</taxon>
        <taxon>Pucciniomycotina</taxon>
        <taxon>Pucciniomycetes</taxon>
        <taxon>Pucciniales</taxon>
        <taxon>Sphaerophragmiaceae</taxon>
        <taxon>Austropuccinia</taxon>
    </lineage>
</organism>
<reference evidence="1" key="1">
    <citation type="submission" date="2021-03" db="EMBL/GenBank/DDBJ databases">
        <title>Draft genome sequence of rust myrtle Austropuccinia psidii MF-1, a brazilian biotype.</title>
        <authorList>
            <person name="Quecine M.C."/>
            <person name="Pachon D.M.R."/>
            <person name="Bonatelli M.L."/>
            <person name="Correr F.H."/>
            <person name="Franceschini L.M."/>
            <person name="Leite T.F."/>
            <person name="Margarido G.R.A."/>
            <person name="Almeida C.A."/>
            <person name="Ferrarezi J.A."/>
            <person name="Labate C.A."/>
        </authorList>
    </citation>
    <scope>NUCLEOTIDE SEQUENCE</scope>
    <source>
        <strain evidence="1">MF-1</strain>
    </source>
</reference>
<evidence type="ECO:0000313" key="1">
    <source>
        <dbReference type="EMBL" id="MBW0588608.1"/>
    </source>
</evidence>
<evidence type="ECO:0008006" key="3">
    <source>
        <dbReference type="Google" id="ProtNLM"/>
    </source>
</evidence>
<sequence length="108" mass="12002">MLGVKIQRTEEGISLNQQHFTKALLEKYGMGLCKAMVTPLAPNEHLMPATEDKIVAFGKLKANYRSAIGSINYLSTATRPDLSFAVSALSQYLDRPGIKHWQAFLHVL</sequence>
<proteinExistence type="predicted"/>
<comment type="caution">
    <text evidence="1">The sequence shown here is derived from an EMBL/GenBank/DDBJ whole genome shotgun (WGS) entry which is preliminary data.</text>
</comment>
<dbReference type="OrthoDB" id="4927525at2759"/>
<dbReference type="Proteomes" id="UP000765509">
    <property type="component" value="Unassembled WGS sequence"/>
</dbReference>
<dbReference type="EMBL" id="AVOT02131167">
    <property type="protein sequence ID" value="MBW0588608.1"/>
    <property type="molecule type" value="Genomic_DNA"/>
</dbReference>
<evidence type="ECO:0000313" key="2">
    <source>
        <dbReference type="Proteomes" id="UP000765509"/>
    </source>
</evidence>
<feature type="non-terminal residue" evidence="1">
    <location>
        <position position="108"/>
    </location>
</feature>
<accession>A0A9Q3KW17</accession>
<gene>
    <name evidence="1" type="ORF">O181_128323</name>
</gene>
<protein>
    <recommendedName>
        <fullName evidence="3">Reverse transcriptase Ty1/copia-type domain-containing protein</fullName>
    </recommendedName>
</protein>
<keyword evidence="2" id="KW-1185">Reference proteome</keyword>
<dbReference type="AlphaFoldDB" id="A0A9Q3KW17"/>
<dbReference type="PANTHER" id="PTHR11439">
    <property type="entry name" value="GAG-POL-RELATED RETROTRANSPOSON"/>
    <property type="match status" value="1"/>
</dbReference>